<dbReference type="InParanoid" id="C4QYD1"/>
<dbReference type="EMBL" id="FN392319">
    <property type="protein sequence ID" value="CAY68254.1"/>
    <property type="molecule type" value="Genomic_DNA"/>
</dbReference>
<accession>C4QYD1</accession>
<dbReference type="PANTHER" id="PTHR21427">
    <property type="entry name" value="UBIQUINONE BIOSYNTHESIS PROTEIN COQ9, MITOCHONDRIAL"/>
    <property type="match status" value="1"/>
</dbReference>
<evidence type="ECO:0000256" key="6">
    <source>
        <dbReference type="ARBA" id="ARBA00023121"/>
    </source>
</evidence>
<evidence type="ECO:0000259" key="9">
    <source>
        <dbReference type="Pfam" id="PF08511"/>
    </source>
</evidence>
<keyword evidence="5" id="KW-0809">Transit peptide</keyword>
<keyword evidence="7 8" id="KW-0496">Mitochondrion</keyword>
<name>C4QYD1_KOMPG</name>
<dbReference type="AlphaFoldDB" id="C4QYD1"/>
<dbReference type="KEGG" id="ppa:PAS_chr1-4_0406"/>
<keyword evidence="11" id="KW-1185">Reference proteome</keyword>
<dbReference type="GO" id="GO:0008289">
    <property type="term" value="F:lipid binding"/>
    <property type="evidence" value="ECO:0007669"/>
    <property type="project" value="UniProtKB-UniRule"/>
</dbReference>
<dbReference type="RefSeq" id="XP_002490535.1">
    <property type="nucleotide sequence ID" value="XM_002490490.1"/>
</dbReference>
<comment type="function">
    <text evidence="8">Membrane-associated protein that warps the membrane surface to access and bind aromatic isoprenes with high specificity, including ubiquinone (CoQ) isoprene intermediates and presents them directly to Coq7, therefore facilitating the Coq7-mediated hydroxylase step. Participates in the biosynthesis of coenzyme Q, also named ubiquinone, an essential lipid-soluble electron transporter for aerobic cellular respiration.</text>
</comment>
<dbReference type="STRING" id="644223.C4QYD1"/>
<dbReference type="Pfam" id="PF08511">
    <property type="entry name" value="COQ9"/>
    <property type="match status" value="1"/>
</dbReference>
<dbReference type="GeneID" id="8196994"/>
<evidence type="ECO:0000256" key="7">
    <source>
        <dbReference type="ARBA" id="ARBA00023128"/>
    </source>
</evidence>
<evidence type="ECO:0000313" key="11">
    <source>
        <dbReference type="Proteomes" id="UP000000314"/>
    </source>
</evidence>
<dbReference type="HOGENOM" id="CLU_057411_1_1_1"/>
<keyword evidence="6 8" id="KW-0446">Lipid-binding</keyword>
<dbReference type="UniPathway" id="UPA00232"/>
<evidence type="ECO:0000256" key="8">
    <source>
        <dbReference type="RuleBase" id="RU366063"/>
    </source>
</evidence>
<evidence type="ECO:0000256" key="1">
    <source>
        <dbReference type="ARBA" id="ARBA00004173"/>
    </source>
</evidence>
<organism evidence="10 11">
    <name type="scientific">Komagataella phaffii (strain GS115 / ATCC 20864)</name>
    <name type="common">Yeast</name>
    <name type="synonym">Pichia pastoris</name>
    <dbReference type="NCBI Taxonomy" id="644223"/>
    <lineage>
        <taxon>Eukaryota</taxon>
        <taxon>Fungi</taxon>
        <taxon>Dikarya</taxon>
        <taxon>Ascomycota</taxon>
        <taxon>Saccharomycotina</taxon>
        <taxon>Pichiomycetes</taxon>
        <taxon>Pichiales</taxon>
        <taxon>Pichiaceae</taxon>
        <taxon>Komagataella</taxon>
    </lineage>
</organism>
<sequence>MGGARTICEQPNYHYEFGEACKSPDILFAFDFFRIPISLYPERGANRILISCSRMFKRLYHSVHSRPLLDLAKPEIRILSHALSKFVPKYGFSDRSIQNALLDLGYSNNGFVSVFKMNGHSDPVMSLINHHLLSQRQNLTLELEHLSTLKSETSKLKHLVTKRLLGNAPIIDHLHEALSYMILPSNMVASMAELHNLSDDISFYAGDRSNDFAWYSKRLALSTVYVQGELCMLKDTSEGFAHTIDFVTKRLDEIESLGYAYNSVEEWGGFTLMSTVNLIKSQLVRG</sequence>
<feature type="domain" description="COQ9 C-terminal" evidence="9">
    <location>
        <begin position="189"/>
        <end position="257"/>
    </location>
</feature>
<evidence type="ECO:0000256" key="5">
    <source>
        <dbReference type="ARBA" id="ARBA00022946"/>
    </source>
</evidence>
<dbReference type="OMA" id="SELFMAQ"/>
<reference evidence="10 11" key="1">
    <citation type="journal article" date="2009" name="Nat. Biotechnol.">
        <title>Genome sequence of the recombinant protein production host Pichia pastoris.</title>
        <authorList>
            <person name="De Schutter K."/>
            <person name="Lin Y.C."/>
            <person name="Tiels P."/>
            <person name="Van Hecke A."/>
            <person name="Glinka S."/>
            <person name="Weber-Lehmann J."/>
            <person name="Rouze P."/>
            <person name="Van de Peer Y."/>
            <person name="Callewaert N."/>
        </authorList>
    </citation>
    <scope>NUCLEOTIDE SEQUENCE [LARGE SCALE GENOMIC DNA]</scope>
    <source>
        <strain evidence="11">GS115 / ATCC 20864</strain>
    </source>
</reference>
<dbReference type="eggNOG" id="KOG2969">
    <property type="taxonomic scope" value="Eukaryota"/>
</dbReference>
<dbReference type="InterPro" id="IPR012762">
    <property type="entry name" value="Ubiq_biosynth_COQ9"/>
</dbReference>
<dbReference type="InterPro" id="IPR013718">
    <property type="entry name" value="COQ9_C"/>
</dbReference>
<dbReference type="Gene3D" id="1.10.357.10">
    <property type="entry name" value="Tetracycline Repressor, domain 2"/>
    <property type="match status" value="1"/>
</dbReference>
<dbReference type="NCBIfam" id="TIGR02396">
    <property type="entry name" value="diverge_rpsU"/>
    <property type="match status" value="1"/>
</dbReference>
<comment type="similarity">
    <text evidence="3 8">Belongs to the COQ9 family.</text>
</comment>
<protein>
    <recommendedName>
        <fullName evidence="8">Ubiquinone biosynthesis protein</fullName>
    </recommendedName>
</protein>
<dbReference type="FunCoup" id="C4QYD1">
    <property type="interactions" value="260"/>
</dbReference>
<evidence type="ECO:0000256" key="3">
    <source>
        <dbReference type="ARBA" id="ARBA00010766"/>
    </source>
</evidence>
<dbReference type="Proteomes" id="UP000000314">
    <property type="component" value="Chromosome 1"/>
</dbReference>
<comment type="pathway">
    <text evidence="2 8">Cofactor biosynthesis; ubiquinone biosynthesis.</text>
</comment>
<gene>
    <name evidence="10" type="ordered locus">PAS_chr1-4_0406</name>
</gene>
<keyword evidence="4 8" id="KW-0831">Ubiquinone biosynthesis</keyword>
<comment type="subcellular location">
    <subcellularLocation>
        <location evidence="1 8">Mitochondrion</location>
    </subcellularLocation>
</comment>
<keyword evidence="10" id="KW-0830">Ubiquinone</keyword>
<dbReference type="OrthoDB" id="619536at2759"/>
<evidence type="ECO:0000313" key="10">
    <source>
        <dbReference type="EMBL" id="CAY68254.1"/>
    </source>
</evidence>
<evidence type="ECO:0000256" key="4">
    <source>
        <dbReference type="ARBA" id="ARBA00022688"/>
    </source>
</evidence>
<dbReference type="GO" id="GO:0032991">
    <property type="term" value="C:protein-containing complex"/>
    <property type="evidence" value="ECO:0007669"/>
    <property type="project" value="EnsemblFungi"/>
</dbReference>
<dbReference type="PANTHER" id="PTHR21427:SF19">
    <property type="entry name" value="UBIQUINONE BIOSYNTHESIS PROTEIN COQ9, MITOCHONDRIAL"/>
    <property type="match status" value="1"/>
</dbReference>
<dbReference type="GO" id="GO:0006744">
    <property type="term" value="P:ubiquinone biosynthetic process"/>
    <property type="evidence" value="ECO:0007669"/>
    <property type="project" value="UniProtKB-UniRule"/>
</dbReference>
<dbReference type="SMR" id="C4QYD1"/>
<dbReference type="GO" id="GO:0005743">
    <property type="term" value="C:mitochondrial inner membrane"/>
    <property type="evidence" value="ECO:0007669"/>
    <property type="project" value="EnsemblFungi"/>
</dbReference>
<evidence type="ECO:0000256" key="2">
    <source>
        <dbReference type="ARBA" id="ARBA00004749"/>
    </source>
</evidence>
<proteinExistence type="inferred from homology"/>